<evidence type="ECO:0000256" key="1">
    <source>
        <dbReference type="ARBA" id="ARBA00022833"/>
    </source>
</evidence>
<comment type="caution">
    <text evidence="2">The sequence shown here is derived from an EMBL/GenBank/DDBJ whole genome shotgun (WGS) entry which is preliminary data.</text>
</comment>
<dbReference type="InterPro" id="IPR003737">
    <property type="entry name" value="GlcNAc_PI_deacetylase-related"/>
</dbReference>
<protein>
    <submittedName>
        <fullName evidence="2">PIG-L family deacetylase</fullName>
    </submittedName>
</protein>
<dbReference type="PANTHER" id="PTHR12993:SF26">
    <property type="entry name" value="1D-MYO-INOSITOL 2-ACETAMIDO-2-DEOXY-ALPHA-D-GLUCOPYRANOSIDE DEACETYLASE"/>
    <property type="match status" value="1"/>
</dbReference>
<keyword evidence="3" id="KW-1185">Reference proteome</keyword>
<proteinExistence type="predicted"/>
<keyword evidence="1" id="KW-0862">Zinc</keyword>
<evidence type="ECO:0000313" key="3">
    <source>
        <dbReference type="Proteomes" id="UP001501676"/>
    </source>
</evidence>
<name>A0ABP6SPN9_9ACTN</name>
<gene>
    <name evidence="2" type="ORF">GCM10020369_00280</name>
</gene>
<dbReference type="Gene3D" id="3.40.50.10320">
    <property type="entry name" value="LmbE-like"/>
    <property type="match status" value="1"/>
</dbReference>
<dbReference type="Pfam" id="PF02585">
    <property type="entry name" value="PIG-L"/>
    <property type="match status" value="1"/>
</dbReference>
<reference evidence="3" key="1">
    <citation type="journal article" date="2019" name="Int. J. Syst. Evol. Microbiol.">
        <title>The Global Catalogue of Microorganisms (GCM) 10K type strain sequencing project: providing services to taxonomists for standard genome sequencing and annotation.</title>
        <authorList>
            <consortium name="The Broad Institute Genomics Platform"/>
            <consortium name="The Broad Institute Genome Sequencing Center for Infectious Disease"/>
            <person name="Wu L."/>
            <person name="Ma J."/>
        </authorList>
    </citation>
    <scope>NUCLEOTIDE SEQUENCE [LARGE SCALE GENOMIC DNA]</scope>
    <source>
        <strain evidence="3">JCM 9458</strain>
    </source>
</reference>
<organism evidence="2 3">
    <name type="scientific">Cryptosporangium minutisporangium</name>
    <dbReference type="NCBI Taxonomy" id="113569"/>
    <lineage>
        <taxon>Bacteria</taxon>
        <taxon>Bacillati</taxon>
        <taxon>Actinomycetota</taxon>
        <taxon>Actinomycetes</taxon>
        <taxon>Cryptosporangiales</taxon>
        <taxon>Cryptosporangiaceae</taxon>
        <taxon>Cryptosporangium</taxon>
    </lineage>
</organism>
<accession>A0ABP6SPN9</accession>
<dbReference type="Proteomes" id="UP001501676">
    <property type="component" value="Unassembled WGS sequence"/>
</dbReference>
<evidence type="ECO:0000313" key="2">
    <source>
        <dbReference type="EMBL" id="GAA3381623.1"/>
    </source>
</evidence>
<dbReference type="SUPFAM" id="SSF102588">
    <property type="entry name" value="LmbE-like"/>
    <property type="match status" value="1"/>
</dbReference>
<dbReference type="EMBL" id="BAAAYN010000001">
    <property type="protein sequence ID" value="GAA3381623.1"/>
    <property type="molecule type" value="Genomic_DNA"/>
</dbReference>
<dbReference type="InterPro" id="IPR024078">
    <property type="entry name" value="LmbE-like_dom_sf"/>
</dbReference>
<dbReference type="PANTHER" id="PTHR12993">
    <property type="entry name" value="N-ACETYLGLUCOSAMINYL-PHOSPHATIDYLINOSITOL DE-N-ACETYLASE-RELATED"/>
    <property type="match status" value="1"/>
</dbReference>
<sequence length="293" mass="31561">MTASRTVTPDAYANGMSDRPLTLMAVHAHPDDEATGTGGVLARYAAEGFTTIVVTCTDGRCGDGPDGVKPGEPGHDPDAVVATRRAELEASCAALKVTHLEALGYPDSGMMGWPTNEAPGSFWTTPVPEAAGRLAELIRRYQPDVVVTYDENGGYGHPDHIQVHRVTMAAVELVGSAGTAVPKVYWSTVPRSWMENIGEHMRELGIEWDEPEPVDAPPMGMPDEQITAWVDVTAFTDQKYDALAAHGSQSDGAFFLNLGRERFGQLMGTETFVRVRDTTGAPTQEDDLFTGLR</sequence>